<dbReference type="AlphaFoldDB" id="A0A183GPQ6"/>
<proteinExistence type="predicted"/>
<evidence type="ECO:0000313" key="4">
    <source>
        <dbReference type="WBParaSite" id="HPBE_0002467601-mRNA-1"/>
    </source>
</evidence>
<gene>
    <name evidence="2" type="ORF">HPBE_LOCUS24675</name>
</gene>
<dbReference type="WBParaSite" id="HPBE_0002467601-mRNA-1">
    <property type="protein sequence ID" value="HPBE_0002467601-mRNA-1"/>
    <property type="gene ID" value="HPBE_0002467601"/>
</dbReference>
<reference evidence="2 3" key="1">
    <citation type="submission" date="2018-11" db="EMBL/GenBank/DDBJ databases">
        <authorList>
            <consortium name="Pathogen Informatics"/>
        </authorList>
    </citation>
    <scope>NUCLEOTIDE SEQUENCE [LARGE SCALE GENOMIC DNA]</scope>
</reference>
<accession>A0A3P8ESH3</accession>
<protein>
    <submittedName>
        <fullName evidence="4">GOLGA2L5 domain-containing protein</fullName>
    </submittedName>
</protein>
<accession>A0A183GPQ6</accession>
<keyword evidence="3" id="KW-1185">Reference proteome</keyword>
<keyword evidence="1" id="KW-0175">Coiled coil</keyword>
<dbReference type="Proteomes" id="UP000050761">
    <property type="component" value="Unassembled WGS sequence"/>
</dbReference>
<evidence type="ECO:0000256" key="1">
    <source>
        <dbReference type="SAM" id="Coils"/>
    </source>
</evidence>
<feature type="coiled-coil region" evidence="1">
    <location>
        <begin position="4"/>
        <end position="45"/>
    </location>
</feature>
<evidence type="ECO:0000313" key="2">
    <source>
        <dbReference type="EMBL" id="VDP46635.1"/>
    </source>
</evidence>
<dbReference type="EMBL" id="UZAH01036677">
    <property type="protein sequence ID" value="VDP46635.1"/>
    <property type="molecule type" value="Genomic_DNA"/>
</dbReference>
<organism evidence="3 4">
    <name type="scientific">Heligmosomoides polygyrus</name>
    <name type="common">Parasitic roundworm</name>
    <dbReference type="NCBI Taxonomy" id="6339"/>
    <lineage>
        <taxon>Eukaryota</taxon>
        <taxon>Metazoa</taxon>
        <taxon>Ecdysozoa</taxon>
        <taxon>Nematoda</taxon>
        <taxon>Chromadorea</taxon>
        <taxon>Rhabditida</taxon>
        <taxon>Rhabditina</taxon>
        <taxon>Rhabditomorpha</taxon>
        <taxon>Strongyloidea</taxon>
        <taxon>Heligmosomidae</taxon>
        <taxon>Heligmosomoides</taxon>
    </lineage>
</organism>
<evidence type="ECO:0000313" key="3">
    <source>
        <dbReference type="Proteomes" id="UP000050761"/>
    </source>
</evidence>
<name>A0A183GPQ6_HELPZ</name>
<sequence>MREIELLKQQIKDQSNTFEGHQAQMSKLQEKLTELQSRQAFLRKSEPPPDYVPKVPPTFGEAKSRACALL</sequence>
<dbReference type="OrthoDB" id="248923at2759"/>
<reference evidence="4" key="2">
    <citation type="submission" date="2019-09" db="UniProtKB">
        <authorList>
            <consortium name="WormBaseParasite"/>
        </authorList>
    </citation>
    <scope>IDENTIFICATION</scope>
</reference>